<evidence type="ECO:0000259" key="1">
    <source>
        <dbReference type="Pfam" id="PF21834"/>
    </source>
</evidence>
<feature type="domain" description="DUF6894" evidence="1">
    <location>
        <begin position="3"/>
        <end position="69"/>
    </location>
</feature>
<dbReference type="InterPro" id="IPR054189">
    <property type="entry name" value="DUF6894"/>
</dbReference>
<dbReference type="RefSeq" id="WP_374036725.1">
    <property type="nucleotide sequence ID" value="NZ_CP169082.1"/>
</dbReference>
<gene>
    <name evidence="2" type="ORF">ACFPIE_20025</name>
</gene>
<proteinExistence type="predicted"/>
<protein>
    <submittedName>
        <fullName evidence="2">DUF6894 family protein</fullName>
    </submittedName>
</protein>
<evidence type="ECO:0000313" key="2">
    <source>
        <dbReference type="EMBL" id="MFC5346210.1"/>
    </source>
</evidence>
<organism evidence="2 3">
    <name type="scientific">Brevundimonas staleyi</name>
    <dbReference type="NCBI Taxonomy" id="74326"/>
    <lineage>
        <taxon>Bacteria</taxon>
        <taxon>Pseudomonadati</taxon>
        <taxon>Pseudomonadota</taxon>
        <taxon>Alphaproteobacteria</taxon>
        <taxon>Caulobacterales</taxon>
        <taxon>Caulobacteraceae</taxon>
        <taxon>Brevundimonas</taxon>
    </lineage>
</organism>
<reference evidence="3" key="1">
    <citation type="journal article" date="2019" name="Int. J. Syst. Evol. Microbiol.">
        <title>The Global Catalogue of Microorganisms (GCM) 10K type strain sequencing project: providing services to taxonomists for standard genome sequencing and annotation.</title>
        <authorList>
            <consortium name="The Broad Institute Genomics Platform"/>
            <consortium name="The Broad Institute Genome Sequencing Center for Infectious Disease"/>
            <person name="Wu L."/>
            <person name="Ma J."/>
        </authorList>
    </citation>
    <scope>NUCLEOTIDE SEQUENCE [LARGE SCALE GENOMIC DNA]</scope>
    <source>
        <strain evidence="3">JCM 12125</strain>
    </source>
</reference>
<sequence>MPRYFFRLKNGETLMDEDGEDLVDHDAACAAAIDVFAETLPDRRALLANGGDYEVLVTDADDGPVYSITAQGRRF</sequence>
<name>A0ABW0FWV4_9CAUL</name>
<evidence type="ECO:0000313" key="3">
    <source>
        <dbReference type="Proteomes" id="UP001596152"/>
    </source>
</evidence>
<dbReference type="Pfam" id="PF21834">
    <property type="entry name" value="DUF6894"/>
    <property type="match status" value="1"/>
</dbReference>
<keyword evidence="3" id="KW-1185">Reference proteome</keyword>
<dbReference type="Proteomes" id="UP001596152">
    <property type="component" value="Unassembled WGS sequence"/>
</dbReference>
<dbReference type="EMBL" id="JBHSLF010000056">
    <property type="protein sequence ID" value="MFC5346210.1"/>
    <property type="molecule type" value="Genomic_DNA"/>
</dbReference>
<comment type="caution">
    <text evidence="2">The sequence shown here is derived from an EMBL/GenBank/DDBJ whole genome shotgun (WGS) entry which is preliminary data.</text>
</comment>
<accession>A0ABW0FWV4</accession>